<keyword evidence="6" id="KW-0460">Magnesium</keyword>
<dbReference type="InterPro" id="IPR036397">
    <property type="entry name" value="RNaseH_sf"/>
</dbReference>
<name>A0AAU9M6V0_9ASTR</name>
<keyword evidence="4" id="KW-0378">Hydrolase</keyword>
<evidence type="ECO:0000256" key="6">
    <source>
        <dbReference type="ARBA" id="ARBA00022842"/>
    </source>
</evidence>
<dbReference type="PANTHER" id="PTHR30231:SF4">
    <property type="entry name" value="PROTEIN NEN2"/>
    <property type="match status" value="1"/>
</dbReference>
<evidence type="ECO:0000256" key="4">
    <source>
        <dbReference type="ARBA" id="ARBA00022801"/>
    </source>
</evidence>
<dbReference type="CDD" id="cd06127">
    <property type="entry name" value="DEDDh"/>
    <property type="match status" value="1"/>
</dbReference>
<evidence type="ECO:0000256" key="5">
    <source>
        <dbReference type="ARBA" id="ARBA00022839"/>
    </source>
</evidence>
<dbReference type="Gene3D" id="3.30.420.10">
    <property type="entry name" value="Ribonuclease H-like superfamily/Ribonuclease H"/>
    <property type="match status" value="1"/>
</dbReference>
<dbReference type="SUPFAM" id="SSF53098">
    <property type="entry name" value="Ribonuclease H-like"/>
    <property type="match status" value="1"/>
</dbReference>
<dbReference type="SMART" id="SM00479">
    <property type="entry name" value="EXOIII"/>
    <property type="match status" value="1"/>
</dbReference>
<keyword evidence="9" id="KW-1185">Reference proteome</keyword>
<sequence>MASSVDRSEIAFFDLETTMPTRPGEERAILEFGSILVCPERLIELNSFDTLVRPHDLSLIPDSFVRSNGITADAVFSAPSFSDIADRVYDILHGRVWAGHNILRFDCVRLREAYAQINRPPPEPKGTIDSLALLTQRFGRRAGDMKIDTLAAYFGLGQQRHRSLADVRMNFEVVKCCATVLFLESINPGEEIPIPVESDNAIPYNEVSMASITVVSVSPYFHRFQKIQILHRDIPLQIRCDSMRIRFGLSTKYLDHAGRPRLSFVVDANSPNLCDLLDACDNITKRFMGFDCNSEWRPLVNRTFSDSPTVRLNLRTEDGESSGWMTEIYHKDSSSSSSSSSLSASQMVSSSSYDVAELDWLFRPGGFVDANLCLEPYNYPENAGIRLVAKKLVVHY</sequence>
<organism evidence="8 9">
    <name type="scientific">Lactuca virosa</name>
    <dbReference type="NCBI Taxonomy" id="75947"/>
    <lineage>
        <taxon>Eukaryota</taxon>
        <taxon>Viridiplantae</taxon>
        <taxon>Streptophyta</taxon>
        <taxon>Embryophyta</taxon>
        <taxon>Tracheophyta</taxon>
        <taxon>Spermatophyta</taxon>
        <taxon>Magnoliopsida</taxon>
        <taxon>eudicotyledons</taxon>
        <taxon>Gunneridae</taxon>
        <taxon>Pentapetalae</taxon>
        <taxon>asterids</taxon>
        <taxon>campanulids</taxon>
        <taxon>Asterales</taxon>
        <taxon>Asteraceae</taxon>
        <taxon>Cichorioideae</taxon>
        <taxon>Cichorieae</taxon>
        <taxon>Lactucinae</taxon>
        <taxon>Lactuca</taxon>
    </lineage>
</organism>
<evidence type="ECO:0000313" key="9">
    <source>
        <dbReference type="Proteomes" id="UP001157418"/>
    </source>
</evidence>
<dbReference type="Proteomes" id="UP001157418">
    <property type="component" value="Unassembled WGS sequence"/>
</dbReference>
<evidence type="ECO:0000313" key="8">
    <source>
        <dbReference type="EMBL" id="CAH1422455.1"/>
    </source>
</evidence>
<gene>
    <name evidence="8" type="ORF">LVIROSA_LOCUS9784</name>
</gene>
<dbReference type="InterPro" id="IPR012337">
    <property type="entry name" value="RNaseH-like_sf"/>
</dbReference>
<dbReference type="AlphaFoldDB" id="A0AAU9M6V0"/>
<keyword evidence="2" id="KW-0540">Nuclease</keyword>
<evidence type="ECO:0000256" key="2">
    <source>
        <dbReference type="ARBA" id="ARBA00022722"/>
    </source>
</evidence>
<evidence type="ECO:0000259" key="7">
    <source>
        <dbReference type="SMART" id="SM00479"/>
    </source>
</evidence>
<protein>
    <recommendedName>
        <fullName evidence="7">Exonuclease domain-containing protein</fullName>
    </recommendedName>
</protein>
<keyword evidence="5" id="KW-0269">Exonuclease</keyword>
<comment type="cofactor">
    <cofactor evidence="1">
        <name>Mg(2+)</name>
        <dbReference type="ChEBI" id="CHEBI:18420"/>
    </cofactor>
</comment>
<dbReference type="GO" id="GO:0008408">
    <property type="term" value="F:3'-5' exonuclease activity"/>
    <property type="evidence" value="ECO:0007669"/>
    <property type="project" value="TreeGrafter"/>
</dbReference>
<dbReference type="PANTHER" id="PTHR30231">
    <property type="entry name" value="DNA POLYMERASE III SUBUNIT EPSILON"/>
    <property type="match status" value="1"/>
</dbReference>
<dbReference type="InterPro" id="IPR013520">
    <property type="entry name" value="Ribonucl_H"/>
</dbReference>
<accession>A0AAU9M6V0</accession>
<comment type="caution">
    <text evidence="8">The sequence shown here is derived from an EMBL/GenBank/DDBJ whole genome shotgun (WGS) entry which is preliminary data.</text>
</comment>
<proteinExistence type="predicted"/>
<keyword evidence="3" id="KW-0479">Metal-binding</keyword>
<evidence type="ECO:0000256" key="1">
    <source>
        <dbReference type="ARBA" id="ARBA00001946"/>
    </source>
</evidence>
<reference evidence="8 9" key="1">
    <citation type="submission" date="2022-01" db="EMBL/GenBank/DDBJ databases">
        <authorList>
            <person name="Xiong W."/>
            <person name="Schranz E."/>
        </authorList>
    </citation>
    <scope>NUCLEOTIDE SEQUENCE [LARGE SCALE GENOMIC DNA]</scope>
</reference>
<feature type="domain" description="Exonuclease" evidence="7">
    <location>
        <begin position="9"/>
        <end position="183"/>
    </location>
</feature>
<dbReference type="Pfam" id="PF00929">
    <property type="entry name" value="RNase_T"/>
    <property type="match status" value="1"/>
</dbReference>
<evidence type="ECO:0000256" key="3">
    <source>
        <dbReference type="ARBA" id="ARBA00022723"/>
    </source>
</evidence>
<dbReference type="GO" id="GO:0046872">
    <property type="term" value="F:metal ion binding"/>
    <property type="evidence" value="ECO:0007669"/>
    <property type="project" value="UniProtKB-KW"/>
</dbReference>
<dbReference type="FunFam" id="3.30.420.10:FF:000040">
    <property type="entry name" value="Exonuclease family protein"/>
    <property type="match status" value="1"/>
</dbReference>
<dbReference type="EMBL" id="CAKMRJ010001112">
    <property type="protein sequence ID" value="CAH1422455.1"/>
    <property type="molecule type" value="Genomic_DNA"/>
</dbReference>
<dbReference type="GO" id="GO:0003676">
    <property type="term" value="F:nucleic acid binding"/>
    <property type="evidence" value="ECO:0007669"/>
    <property type="project" value="InterPro"/>
</dbReference>